<reference evidence="1" key="1">
    <citation type="journal article" date="2021" name="Proc. Natl. Acad. Sci. U.S.A.">
        <title>A Catalog of Tens of Thousands of Viruses from Human Metagenomes Reveals Hidden Associations with Chronic Diseases.</title>
        <authorList>
            <person name="Tisza M.J."/>
            <person name="Buck C.B."/>
        </authorList>
    </citation>
    <scope>NUCLEOTIDE SEQUENCE</scope>
    <source>
        <strain evidence="1">CtwwN25</strain>
    </source>
</reference>
<accession>A0A8S5PP89</accession>
<evidence type="ECO:0000313" key="1">
    <source>
        <dbReference type="EMBL" id="DAE08674.1"/>
    </source>
</evidence>
<name>A0A8S5PP89_9CAUD</name>
<organism evidence="1">
    <name type="scientific">Myoviridae sp. ctwwN25</name>
    <dbReference type="NCBI Taxonomy" id="2825209"/>
    <lineage>
        <taxon>Viruses</taxon>
        <taxon>Duplodnaviria</taxon>
        <taxon>Heunggongvirae</taxon>
        <taxon>Uroviricota</taxon>
        <taxon>Caudoviricetes</taxon>
    </lineage>
</organism>
<sequence>MNSEFDKFESYTTKADSSLMMQTEISAREAMTIIRQKYGPFEEDEIKFFKRRLADGGQVKINSLQKMLVFNLFYKYFQDTQVVNCINLDDYITLILSARRILEENGMYLLGSIVSSKVIRLATRKSVNKKEMTKLENSELYEAIRNKYKNDKIEKQILSIIAAMLSSDFEYIDYQDPDIDGKPITVTSEIASEEVLMYVSMI</sequence>
<proteinExistence type="predicted"/>
<dbReference type="EMBL" id="BK015472">
    <property type="protein sequence ID" value="DAE08674.1"/>
    <property type="molecule type" value="Genomic_DNA"/>
</dbReference>
<protein>
    <submittedName>
        <fullName evidence="1">Uncharacterized protein</fullName>
    </submittedName>
</protein>